<dbReference type="AlphaFoldDB" id="A0A812P2H8"/>
<comment type="caution">
    <text evidence="1">The sequence shown here is derived from an EMBL/GenBank/DDBJ whole genome shotgun (WGS) entry which is preliminary data.</text>
</comment>
<dbReference type="OrthoDB" id="406057at2759"/>
<name>A0A812P2H8_9DINO</name>
<evidence type="ECO:0000313" key="1">
    <source>
        <dbReference type="EMBL" id="CAE7317859.1"/>
    </source>
</evidence>
<dbReference type="EMBL" id="CAJNDS010002087">
    <property type="protein sequence ID" value="CAE7317859.1"/>
    <property type="molecule type" value="Genomic_DNA"/>
</dbReference>
<sequence>MQGKLLHPPEQKIRVLKSLRSQAIKAFLVRPVASHCPAMALRAFLVLLSFAGAVGEDVAGALASDDTCAAGQDCSLELHQLRGMKVNYLEALEDASDDEEDEEEAVYVEEEAEVEGGGCTNPKDMKVWKKGGKKTFDASLNHCGRSCAAGFPCTKDRQPYSDGVQFLQLPDCMQKKGYSSNCASCMAQLVGCSRDHCMNQCITNDKSPACTHCVKSSCRPKMKPAMALRAFLVLLSFAGAVGEDVAGALASDDTCAAGQDCSLELHQLRGMKVNYLEALEDASDDEEDEEEAVYVEEEAEVEGGGCTNPKDMKVWKKGGKKTFDASLNHCGRSCAAGFPCTKDCMQKKGYSSNCASCMAQLVGCSRDHCMNQCITNDKSPACTHCVKSSCRPKMKACSGLNAGGH</sequence>
<accession>A0A812P2H8</accession>
<dbReference type="Proteomes" id="UP000604046">
    <property type="component" value="Unassembled WGS sequence"/>
</dbReference>
<keyword evidence="2" id="KW-1185">Reference proteome</keyword>
<evidence type="ECO:0000313" key="2">
    <source>
        <dbReference type="Proteomes" id="UP000604046"/>
    </source>
</evidence>
<gene>
    <name evidence="1" type="ORF">SNAT2548_LOCUS16663</name>
</gene>
<proteinExistence type="predicted"/>
<protein>
    <submittedName>
        <fullName evidence="1">Uncharacterized protein</fullName>
    </submittedName>
</protein>
<reference evidence="1" key="1">
    <citation type="submission" date="2021-02" db="EMBL/GenBank/DDBJ databases">
        <authorList>
            <person name="Dougan E. K."/>
            <person name="Rhodes N."/>
            <person name="Thang M."/>
            <person name="Chan C."/>
        </authorList>
    </citation>
    <scope>NUCLEOTIDE SEQUENCE</scope>
</reference>
<organism evidence="1 2">
    <name type="scientific">Symbiodinium natans</name>
    <dbReference type="NCBI Taxonomy" id="878477"/>
    <lineage>
        <taxon>Eukaryota</taxon>
        <taxon>Sar</taxon>
        <taxon>Alveolata</taxon>
        <taxon>Dinophyceae</taxon>
        <taxon>Suessiales</taxon>
        <taxon>Symbiodiniaceae</taxon>
        <taxon>Symbiodinium</taxon>
    </lineage>
</organism>